<dbReference type="Proteomes" id="UP001201163">
    <property type="component" value="Unassembled WGS sequence"/>
</dbReference>
<organism evidence="3 4">
    <name type="scientific">Lactarius akahatsu</name>
    <dbReference type="NCBI Taxonomy" id="416441"/>
    <lineage>
        <taxon>Eukaryota</taxon>
        <taxon>Fungi</taxon>
        <taxon>Dikarya</taxon>
        <taxon>Basidiomycota</taxon>
        <taxon>Agaricomycotina</taxon>
        <taxon>Agaricomycetes</taxon>
        <taxon>Russulales</taxon>
        <taxon>Russulaceae</taxon>
        <taxon>Lactarius</taxon>
    </lineage>
</organism>
<dbReference type="Gene3D" id="1.10.8.60">
    <property type="match status" value="1"/>
</dbReference>
<evidence type="ECO:0000256" key="1">
    <source>
        <dbReference type="SAM" id="Phobius"/>
    </source>
</evidence>
<dbReference type="EMBL" id="JAKELL010000052">
    <property type="protein sequence ID" value="KAH8986738.1"/>
    <property type="molecule type" value="Genomic_DNA"/>
</dbReference>
<dbReference type="InterPro" id="IPR041569">
    <property type="entry name" value="AAA_lid_3"/>
</dbReference>
<dbReference type="AlphaFoldDB" id="A0AAD4LEN7"/>
<dbReference type="Pfam" id="PF17862">
    <property type="entry name" value="AAA_lid_3"/>
    <property type="match status" value="1"/>
</dbReference>
<keyword evidence="1" id="KW-0472">Membrane</keyword>
<accession>A0AAD4LEN7</accession>
<name>A0AAD4LEN7_9AGAM</name>
<keyword evidence="1" id="KW-1133">Transmembrane helix</keyword>
<feature type="domain" description="AAA ATPase AAA+ lid" evidence="2">
    <location>
        <begin position="4"/>
        <end position="34"/>
    </location>
</feature>
<protein>
    <recommendedName>
        <fullName evidence="2">AAA ATPase AAA+ lid domain-containing protein</fullName>
    </recommendedName>
</protein>
<comment type="caution">
    <text evidence="3">The sequence shown here is derived from an EMBL/GenBank/DDBJ whole genome shotgun (WGS) entry which is preliminary data.</text>
</comment>
<evidence type="ECO:0000259" key="2">
    <source>
        <dbReference type="Pfam" id="PF17862"/>
    </source>
</evidence>
<feature type="transmembrane region" description="Helical" evidence="1">
    <location>
        <begin position="118"/>
        <end position="142"/>
    </location>
</feature>
<evidence type="ECO:0000313" key="3">
    <source>
        <dbReference type="EMBL" id="KAH8986738.1"/>
    </source>
</evidence>
<gene>
    <name evidence="3" type="ORF">EDB92DRAFT_1878645</name>
</gene>
<sequence>MRVLVEHSRGMSGSDMKELCRNAATSPIRELVRQGNVGADLLARSQGEGVQLRPLNIKDFIDPGGSSIVAHAQSDILSPIMPLVSTQRIKTQSWDITGRRAWAWVSSMRQWVRMGRSLLRGLDTIGILGSSLLTVRLAYHYFPAFTLFLYRCLVRILFSLPSEVYLLLSFLSFFIFRGGIPFL</sequence>
<keyword evidence="1" id="KW-0812">Transmembrane</keyword>
<reference evidence="3" key="1">
    <citation type="submission" date="2022-01" db="EMBL/GenBank/DDBJ databases">
        <title>Comparative genomics reveals a dynamic genome evolution in the ectomycorrhizal milk-cap (Lactarius) mushrooms.</title>
        <authorList>
            <consortium name="DOE Joint Genome Institute"/>
            <person name="Lebreton A."/>
            <person name="Tang N."/>
            <person name="Kuo A."/>
            <person name="LaButti K."/>
            <person name="Drula E."/>
            <person name="Barry K."/>
            <person name="Clum A."/>
            <person name="Lipzen A."/>
            <person name="Mousain D."/>
            <person name="Ng V."/>
            <person name="Wang R."/>
            <person name="Wang X."/>
            <person name="Dai Y."/>
            <person name="Henrissat B."/>
            <person name="Grigoriev I.V."/>
            <person name="Guerin-Laguette A."/>
            <person name="Yu F."/>
            <person name="Martin F.M."/>
        </authorList>
    </citation>
    <scope>NUCLEOTIDE SEQUENCE</scope>
    <source>
        <strain evidence="3">QP</strain>
    </source>
</reference>
<evidence type="ECO:0000313" key="4">
    <source>
        <dbReference type="Proteomes" id="UP001201163"/>
    </source>
</evidence>
<keyword evidence="4" id="KW-1185">Reference proteome</keyword>
<proteinExistence type="predicted"/>
<feature type="transmembrane region" description="Helical" evidence="1">
    <location>
        <begin position="148"/>
        <end position="176"/>
    </location>
</feature>